<sequence>MNREEVARGRAKSLLESFSRGRAVQLDMLHNMLIVCLGAYVIAGSRGYPSGEAHGPFTYDYWLQVAGSQNTLYARDLVYDLIFPAAPKGLREAVRELEQNERLTAEVGPLVAELFSQRPGREELRELAEQLITGYYPLVIPAPIDTPLPVNRLCMEILAPKNGAFYDGTSGLGSTCMEAGRYAAGHGGGLNIFAQEKLDVLCAVSTVRAYLNGLEDFTVRGGDVLTAPAYTVGNTVASFDYSVMFPPLGLPWGEAERELAWDKYRRFSGGPVPRSNAEWLFVQHQLASLKEKGRGIIAVSTGSLFNDSARWIRRRLLETNCIDCVITLPSHILPYTATPLSLLVLDRGRDPDRTDVLMVQTEGMFRNVSAARVASQLDEELIQEITALLKEKTDTPYSRAVSMGEIEENDSVLLPSRYVVNPWVETELGMLNVDFARMRGWPSLGDMAEKIYRGVNGSRLSSGAGDSYRIINYADVQDGVLCTEGLKECWADGQVGRYLVRPGDVLVSCKGAQIKTCLVPEGTENVLLSLNFIGIRLKQSVYSPEFLLCYLNSPAGLAYLKSRQIGTSIITLKNSDLERMPVPQVSLEVQRECISEFDSVRLGIEEELRRLYHCLNLEKGRLYQKMGLDGVWKRKDD</sequence>
<dbReference type="Gene3D" id="3.40.50.150">
    <property type="entry name" value="Vaccinia Virus protein VP39"/>
    <property type="match status" value="1"/>
</dbReference>
<dbReference type="Gene3D" id="3.90.220.20">
    <property type="entry name" value="DNA methylase specificity domains"/>
    <property type="match status" value="1"/>
</dbReference>
<dbReference type="SUPFAM" id="SSF53335">
    <property type="entry name" value="S-adenosyl-L-methionine-dependent methyltransferases"/>
    <property type="match status" value="1"/>
</dbReference>
<feature type="domain" description="DNA methylase adenine-specific" evidence="8">
    <location>
        <begin position="146"/>
        <end position="421"/>
    </location>
</feature>
<dbReference type="InterPro" id="IPR029063">
    <property type="entry name" value="SAM-dependent_MTases_sf"/>
</dbReference>
<keyword evidence="6" id="KW-0238">DNA-binding</keyword>
<dbReference type="InterPro" id="IPR051537">
    <property type="entry name" value="DNA_Adenine_Mtase"/>
</dbReference>
<dbReference type="EC" id="2.1.1.72" evidence="1"/>
<evidence type="ECO:0000256" key="1">
    <source>
        <dbReference type="ARBA" id="ARBA00011900"/>
    </source>
</evidence>
<evidence type="ECO:0000256" key="5">
    <source>
        <dbReference type="ARBA" id="ARBA00022747"/>
    </source>
</evidence>
<evidence type="ECO:0000256" key="7">
    <source>
        <dbReference type="ARBA" id="ARBA00047942"/>
    </source>
</evidence>
<keyword evidence="4" id="KW-0949">S-adenosyl-L-methionine</keyword>
<evidence type="ECO:0000313" key="10">
    <source>
        <dbReference type="Proteomes" id="UP001524473"/>
    </source>
</evidence>
<organism evidence="9 10">
    <name type="scientific">Neglectibacter timonensis</name>
    <dbReference type="NCBI Taxonomy" id="1776382"/>
    <lineage>
        <taxon>Bacteria</taxon>
        <taxon>Bacillati</taxon>
        <taxon>Bacillota</taxon>
        <taxon>Clostridia</taxon>
        <taxon>Eubacteriales</taxon>
        <taxon>Oscillospiraceae</taxon>
        <taxon>Neglectibacter</taxon>
    </lineage>
</organism>
<comment type="caution">
    <text evidence="9">The sequence shown here is derived from an EMBL/GenBank/DDBJ whole genome shotgun (WGS) entry which is preliminary data.</text>
</comment>
<dbReference type="SUPFAM" id="SSF116734">
    <property type="entry name" value="DNA methylase specificity domain"/>
    <property type="match status" value="1"/>
</dbReference>
<dbReference type="EMBL" id="JANFZH010000040">
    <property type="protein sequence ID" value="MCQ4841183.1"/>
    <property type="molecule type" value="Genomic_DNA"/>
</dbReference>
<evidence type="ECO:0000256" key="4">
    <source>
        <dbReference type="ARBA" id="ARBA00022691"/>
    </source>
</evidence>
<gene>
    <name evidence="9" type="ORF">NE695_14805</name>
</gene>
<protein>
    <recommendedName>
        <fullName evidence="1">site-specific DNA-methyltransferase (adenine-specific)</fullName>
        <ecNumber evidence="1">2.1.1.72</ecNumber>
    </recommendedName>
</protein>
<dbReference type="InterPro" id="IPR044946">
    <property type="entry name" value="Restrct_endonuc_typeI_TRD_sf"/>
</dbReference>
<evidence type="ECO:0000256" key="6">
    <source>
        <dbReference type="ARBA" id="ARBA00023125"/>
    </source>
</evidence>
<evidence type="ECO:0000259" key="8">
    <source>
        <dbReference type="Pfam" id="PF02384"/>
    </source>
</evidence>
<keyword evidence="5" id="KW-0680">Restriction system</keyword>
<dbReference type="PANTHER" id="PTHR42933:SF3">
    <property type="entry name" value="TYPE I RESTRICTION ENZYME MJAVIII METHYLASE SUBUNIT"/>
    <property type="match status" value="1"/>
</dbReference>
<keyword evidence="10" id="KW-1185">Reference proteome</keyword>
<proteinExistence type="predicted"/>
<dbReference type="Proteomes" id="UP001524473">
    <property type="component" value="Unassembled WGS sequence"/>
</dbReference>
<accession>A0ABT1S303</accession>
<dbReference type="GO" id="GO:0008168">
    <property type="term" value="F:methyltransferase activity"/>
    <property type="evidence" value="ECO:0007669"/>
    <property type="project" value="UniProtKB-KW"/>
</dbReference>
<evidence type="ECO:0000313" key="9">
    <source>
        <dbReference type="EMBL" id="MCQ4841183.1"/>
    </source>
</evidence>
<dbReference type="PANTHER" id="PTHR42933">
    <property type="entry name" value="SLR6095 PROTEIN"/>
    <property type="match status" value="1"/>
</dbReference>
<reference evidence="9 10" key="1">
    <citation type="submission" date="2022-06" db="EMBL/GenBank/DDBJ databases">
        <title>Isolation of gut microbiota from human fecal samples.</title>
        <authorList>
            <person name="Pamer E.G."/>
            <person name="Barat B."/>
            <person name="Waligurski E."/>
            <person name="Medina S."/>
            <person name="Paddock L."/>
            <person name="Mostad J."/>
        </authorList>
    </citation>
    <scope>NUCLEOTIDE SEQUENCE [LARGE SCALE GENOMIC DNA]</scope>
    <source>
        <strain evidence="9 10">DFI.9.73</strain>
    </source>
</reference>
<dbReference type="InterPro" id="IPR003356">
    <property type="entry name" value="DNA_methylase_A-5"/>
</dbReference>
<evidence type="ECO:0000256" key="2">
    <source>
        <dbReference type="ARBA" id="ARBA00022603"/>
    </source>
</evidence>
<keyword evidence="2 9" id="KW-0489">Methyltransferase</keyword>
<dbReference type="GO" id="GO:0032259">
    <property type="term" value="P:methylation"/>
    <property type="evidence" value="ECO:0007669"/>
    <property type="project" value="UniProtKB-KW"/>
</dbReference>
<keyword evidence="3" id="KW-0808">Transferase</keyword>
<dbReference type="GeneID" id="90531105"/>
<dbReference type="RefSeq" id="WP_066860215.1">
    <property type="nucleotide sequence ID" value="NZ_CABKVV010000009.1"/>
</dbReference>
<dbReference type="Pfam" id="PF02384">
    <property type="entry name" value="N6_Mtase"/>
    <property type="match status" value="1"/>
</dbReference>
<name>A0ABT1S303_9FIRM</name>
<evidence type="ECO:0000256" key="3">
    <source>
        <dbReference type="ARBA" id="ARBA00022679"/>
    </source>
</evidence>
<comment type="catalytic activity">
    <reaction evidence="7">
        <text>a 2'-deoxyadenosine in DNA + S-adenosyl-L-methionine = an N(6)-methyl-2'-deoxyadenosine in DNA + S-adenosyl-L-homocysteine + H(+)</text>
        <dbReference type="Rhea" id="RHEA:15197"/>
        <dbReference type="Rhea" id="RHEA-COMP:12418"/>
        <dbReference type="Rhea" id="RHEA-COMP:12419"/>
        <dbReference type="ChEBI" id="CHEBI:15378"/>
        <dbReference type="ChEBI" id="CHEBI:57856"/>
        <dbReference type="ChEBI" id="CHEBI:59789"/>
        <dbReference type="ChEBI" id="CHEBI:90615"/>
        <dbReference type="ChEBI" id="CHEBI:90616"/>
        <dbReference type="EC" id="2.1.1.72"/>
    </reaction>
</comment>